<feature type="region of interest" description="Disordered" evidence="1">
    <location>
        <begin position="32"/>
        <end position="111"/>
    </location>
</feature>
<reference evidence="4" key="1">
    <citation type="journal article" date="2019" name="Int. J. Syst. Evol. Microbiol.">
        <title>The Global Catalogue of Microorganisms (GCM) 10K type strain sequencing project: providing services to taxonomists for standard genome sequencing and annotation.</title>
        <authorList>
            <consortium name="The Broad Institute Genomics Platform"/>
            <consortium name="The Broad Institute Genome Sequencing Center for Infectious Disease"/>
            <person name="Wu L."/>
            <person name="Ma J."/>
        </authorList>
    </citation>
    <scope>NUCLEOTIDE SEQUENCE [LARGE SCALE GENOMIC DNA]</scope>
    <source>
        <strain evidence="4">KCTC 33792</strain>
    </source>
</reference>
<name>A0ABW5SXV2_9BACI</name>
<feature type="compositionally biased region" description="Basic and acidic residues" evidence="1">
    <location>
        <begin position="99"/>
        <end position="111"/>
    </location>
</feature>
<evidence type="ECO:0000256" key="1">
    <source>
        <dbReference type="SAM" id="MobiDB-lite"/>
    </source>
</evidence>
<dbReference type="InterPro" id="IPR024232">
    <property type="entry name" value="SpoIIIAH"/>
</dbReference>
<feature type="region of interest" description="Disordered" evidence="1">
    <location>
        <begin position="123"/>
        <end position="143"/>
    </location>
</feature>
<evidence type="ECO:0000256" key="2">
    <source>
        <dbReference type="SAM" id="Phobius"/>
    </source>
</evidence>
<dbReference type="Pfam" id="PF12685">
    <property type="entry name" value="SpoIIIAH"/>
    <property type="match status" value="1"/>
</dbReference>
<gene>
    <name evidence="3" type="ORF">ACFSUB_02450</name>
</gene>
<feature type="compositionally biased region" description="Basic and acidic residues" evidence="1">
    <location>
        <begin position="125"/>
        <end position="143"/>
    </location>
</feature>
<accession>A0ABW5SXV2</accession>
<sequence length="208" mass="23699">MKMVLKKQTVWLMTMVSLTIVLAVYYVTSPEETARDNEQEVGQGEEEAASVMEEEELSEWLSDEEMETTVEETEPAAGEESNQKGQVSEETTDNLFSEFRMERDESRSRLREEYTETIASEDYSAAEKSEAYEKREQLQEQQHRESTLENLIQAEGYAEAVVIPREEHTRIVVAAESLSKTEAADLNRIAHEQLGTEDVVIGHQTAQN</sequence>
<dbReference type="RefSeq" id="WP_380711594.1">
    <property type="nucleotide sequence ID" value="NZ_JBHUML010000002.1"/>
</dbReference>
<feature type="compositionally biased region" description="Polar residues" evidence="1">
    <location>
        <begin position="83"/>
        <end position="95"/>
    </location>
</feature>
<keyword evidence="2" id="KW-1133">Transmembrane helix</keyword>
<feature type="transmembrane region" description="Helical" evidence="2">
    <location>
        <begin position="9"/>
        <end position="27"/>
    </location>
</feature>
<keyword evidence="4" id="KW-1185">Reference proteome</keyword>
<feature type="compositionally biased region" description="Acidic residues" evidence="1">
    <location>
        <begin position="43"/>
        <end position="74"/>
    </location>
</feature>
<proteinExistence type="predicted"/>
<comment type="caution">
    <text evidence="3">The sequence shown here is derived from an EMBL/GenBank/DDBJ whole genome shotgun (WGS) entry which is preliminary data.</text>
</comment>
<organism evidence="3 4">
    <name type="scientific">Salibacterium lacus</name>
    <dbReference type="NCBI Taxonomy" id="1898109"/>
    <lineage>
        <taxon>Bacteria</taxon>
        <taxon>Bacillati</taxon>
        <taxon>Bacillota</taxon>
        <taxon>Bacilli</taxon>
        <taxon>Bacillales</taxon>
        <taxon>Bacillaceae</taxon>
    </lineage>
</organism>
<evidence type="ECO:0000313" key="3">
    <source>
        <dbReference type="EMBL" id="MFD2704310.1"/>
    </source>
</evidence>
<dbReference type="EMBL" id="JBHUML010000002">
    <property type="protein sequence ID" value="MFD2704310.1"/>
    <property type="molecule type" value="Genomic_DNA"/>
</dbReference>
<dbReference type="InterPro" id="IPR038503">
    <property type="entry name" value="SpoIIIAH_sf"/>
</dbReference>
<evidence type="ECO:0000313" key="4">
    <source>
        <dbReference type="Proteomes" id="UP001597520"/>
    </source>
</evidence>
<dbReference type="Gene3D" id="1.10.287.4300">
    <property type="entry name" value="Stage III sporulation protein AH-like"/>
    <property type="match status" value="1"/>
</dbReference>
<dbReference type="Proteomes" id="UP001597520">
    <property type="component" value="Unassembled WGS sequence"/>
</dbReference>
<protein>
    <submittedName>
        <fullName evidence="3">SpoIIIAH-like family protein</fullName>
    </submittedName>
</protein>
<keyword evidence="2" id="KW-0812">Transmembrane</keyword>
<keyword evidence="2" id="KW-0472">Membrane</keyword>